<dbReference type="Pfam" id="PF22725">
    <property type="entry name" value="GFO_IDH_MocA_C3"/>
    <property type="match status" value="1"/>
</dbReference>
<evidence type="ECO:0000259" key="3">
    <source>
        <dbReference type="Pfam" id="PF01408"/>
    </source>
</evidence>
<dbReference type="Pfam" id="PF01408">
    <property type="entry name" value="GFO_IDH_MocA"/>
    <property type="match status" value="1"/>
</dbReference>
<comment type="similarity">
    <text evidence="1">Belongs to the Gfo/Idh/MocA family.</text>
</comment>
<dbReference type="PANTHER" id="PTHR22604">
    <property type="entry name" value="OXIDOREDUCTASES"/>
    <property type="match status" value="1"/>
</dbReference>
<evidence type="ECO:0000259" key="4">
    <source>
        <dbReference type="Pfam" id="PF22725"/>
    </source>
</evidence>
<dbReference type="Gene3D" id="3.40.50.720">
    <property type="entry name" value="NAD(P)-binding Rossmann-like Domain"/>
    <property type="match status" value="1"/>
</dbReference>
<evidence type="ECO:0000256" key="1">
    <source>
        <dbReference type="ARBA" id="ARBA00010928"/>
    </source>
</evidence>
<protein>
    <submittedName>
        <fullName evidence="5">Gfo/Idh/MocA family oxidoreductase</fullName>
    </submittedName>
</protein>
<dbReference type="InterPro" id="IPR050984">
    <property type="entry name" value="Gfo/Idh/MocA_domain"/>
</dbReference>
<dbReference type="Gene3D" id="3.30.360.10">
    <property type="entry name" value="Dihydrodipicolinate Reductase, domain 2"/>
    <property type="match status" value="1"/>
</dbReference>
<feature type="domain" description="GFO/IDH/MocA-like oxidoreductase" evidence="4">
    <location>
        <begin position="132"/>
        <end position="249"/>
    </location>
</feature>
<proteinExistence type="inferred from homology"/>
<dbReference type="InterPro" id="IPR000683">
    <property type="entry name" value="Gfo/Idh/MocA-like_OxRdtase_N"/>
</dbReference>
<organism evidence="5 6">
    <name type="scientific">Paenibacillus validus</name>
    <dbReference type="NCBI Taxonomy" id="44253"/>
    <lineage>
        <taxon>Bacteria</taxon>
        <taxon>Bacillati</taxon>
        <taxon>Bacillota</taxon>
        <taxon>Bacilli</taxon>
        <taxon>Bacillales</taxon>
        <taxon>Paenibacillaceae</taxon>
        <taxon>Paenibacillus</taxon>
    </lineage>
</organism>
<dbReference type="EMBL" id="WNZX01000003">
    <property type="protein sequence ID" value="MUG70086.1"/>
    <property type="molecule type" value="Genomic_DNA"/>
</dbReference>
<evidence type="ECO:0000256" key="2">
    <source>
        <dbReference type="ARBA" id="ARBA00023002"/>
    </source>
</evidence>
<keyword evidence="2" id="KW-0560">Oxidoreductase</keyword>
<comment type="caution">
    <text evidence="5">The sequence shown here is derived from an EMBL/GenBank/DDBJ whole genome shotgun (WGS) entry which is preliminary data.</text>
</comment>
<feature type="domain" description="Gfo/Idh/MocA-like oxidoreductase N-terminal" evidence="3">
    <location>
        <begin position="5"/>
        <end position="123"/>
    </location>
</feature>
<dbReference type="SUPFAM" id="SSF55347">
    <property type="entry name" value="Glyceraldehyde-3-phosphate dehydrogenase-like, C-terminal domain"/>
    <property type="match status" value="1"/>
</dbReference>
<dbReference type="AlphaFoldDB" id="A0A7X2Z8A0"/>
<reference evidence="5 6" key="1">
    <citation type="submission" date="2019-11" db="EMBL/GenBank/DDBJ databases">
        <title>Draft genome sequences of five Paenibacillus species of dairy origin.</title>
        <authorList>
            <person name="Olajide A.M."/>
            <person name="Chen S."/>
            <person name="Lapointe G."/>
        </authorList>
    </citation>
    <scope>NUCLEOTIDE SEQUENCE [LARGE SCALE GENOMIC DNA]</scope>
    <source>
        <strain evidence="5 6">2CS3</strain>
    </source>
</reference>
<dbReference type="PANTHER" id="PTHR22604:SF105">
    <property type="entry name" value="TRANS-1,2-DIHYDROBENZENE-1,2-DIOL DEHYDROGENASE"/>
    <property type="match status" value="1"/>
</dbReference>
<dbReference type="RefSeq" id="WP_155614191.1">
    <property type="nucleotide sequence ID" value="NZ_WNZX01000003.1"/>
</dbReference>
<dbReference type="InterPro" id="IPR036291">
    <property type="entry name" value="NAD(P)-bd_dom_sf"/>
</dbReference>
<dbReference type="GO" id="GO:0016491">
    <property type="term" value="F:oxidoreductase activity"/>
    <property type="evidence" value="ECO:0007669"/>
    <property type="project" value="UniProtKB-KW"/>
</dbReference>
<dbReference type="Proteomes" id="UP000450917">
    <property type="component" value="Unassembled WGS sequence"/>
</dbReference>
<keyword evidence="6" id="KW-1185">Reference proteome</keyword>
<evidence type="ECO:0000313" key="5">
    <source>
        <dbReference type="EMBL" id="MUG70086.1"/>
    </source>
</evidence>
<evidence type="ECO:0000313" key="6">
    <source>
        <dbReference type="Proteomes" id="UP000450917"/>
    </source>
</evidence>
<dbReference type="GO" id="GO:0000166">
    <property type="term" value="F:nucleotide binding"/>
    <property type="evidence" value="ECO:0007669"/>
    <property type="project" value="InterPro"/>
</dbReference>
<accession>A0A7X2Z8A0</accession>
<dbReference type="InterPro" id="IPR055170">
    <property type="entry name" value="GFO_IDH_MocA-like_dom"/>
</dbReference>
<name>A0A7X2Z8A0_9BACL</name>
<dbReference type="SUPFAM" id="SSF51735">
    <property type="entry name" value="NAD(P)-binding Rossmann-fold domains"/>
    <property type="match status" value="1"/>
</dbReference>
<gene>
    <name evidence="5" type="ORF">GNP93_05270</name>
</gene>
<sequence>MSNKVRWGIISTAKIAQEELLPAFRDAVNAEVTAIASSKPSVKEIAARFQIENVYETYDALLEDPNIDAVYIPLPNSLHAEWVIKAAEKGKHVLCEKPAALTAEETAHMIEACHRHGVIFMEAFMYQFHPQHQRVREIIASGELGELKTMKVSFSFFLEGRESNIRTNPELGGGCLYDVGCYCVHAIRNVLGTEPERVFVSAKKDKPGGVDLSAAGFMELKNGMTALFDASMDQKQRHHYEIVGTKGCVRVNRAFLPQLTDGVSSITVETDDGASRDETIAGHQYVLQVEHFSQCVLEGLTPFYTPANTIQNMKVIDACYESIEREAFVTVD</sequence>